<reference evidence="1 2" key="2">
    <citation type="submission" date="2018-11" db="EMBL/GenBank/DDBJ databases">
        <authorList>
            <consortium name="Pathogen Informatics"/>
        </authorList>
    </citation>
    <scope>NUCLEOTIDE SEQUENCE [LARGE SCALE GENOMIC DNA]</scope>
</reference>
<evidence type="ECO:0000313" key="2">
    <source>
        <dbReference type="Proteomes" id="UP000270296"/>
    </source>
</evidence>
<name>A0A183J5E3_9BILA</name>
<accession>A0A183J5E3</accession>
<protein>
    <submittedName>
        <fullName evidence="3">Fibronectin type-III domain-containing protein</fullName>
    </submittedName>
</protein>
<dbReference type="Proteomes" id="UP000270296">
    <property type="component" value="Unassembled WGS sequence"/>
</dbReference>
<organism evidence="3">
    <name type="scientific">Soboliphyme baturini</name>
    <dbReference type="NCBI Taxonomy" id="241478"/>
    <lineage>
        <taxon>Eukaryota</taxon>
        <taxon>Metazoa</taxon>
        <taxon>Ecdysozoa</taxon>
        <taxon>Nematoda</taxon>
        <taxon>Enoplea</taxon>
        <taxon>Dorylaimia</taxon>
        <taxon>Dioctophymatida</taxon>
        <taxon>Dioctophymatoidea</taxon>
        <taxon>Soboliphymatidae</taxon>
        <taxon>Soboliphyme</taxon>
    </lineage>
</organism>
<gene>
    <name evidence="1" type="ORF">SBAD_LOCUS11091</name>
</gene>
<keyword evidence="2" id="KW-1185">Reference proteome</keyword>
<dbReference type="AlphaFoldDB" id="A0A183J5E3"/>
<proteinExistence type="predicted"/>
<dbReference type="WBParaSite" id="SBAD_0001146901-mRNA-1">
    <property type="protein sequence ID" value="SBAD_0001146901-mRNA-1"/>
    <property type="gene ID" value="SBAD_0001146901"/>
</dbReference>
<sequence length="62" mass="6977">MRIVLNGSAHVERTTTTVGGDPPMFTCLHQGITDHHGMRHYYRITVAGFGDRWNGSGYRQTD</sequence>
<evidence type="ECO:0000313" key="1">
    <source>
        <dbReference type="EMBL" id="VDP37046.1"/>
    </source>
</evidence>
<evidence type="ECO:0000313" key="3">
    <source>
        <dbReference type="WBParaSite" id="SBAD_0001146901-mRNA-1"/>
    </source>
</evidence>
<dbReference type="EMBL" id="UZAM01015062">
    <property type="protein sequence ID" value="VDP37046.1"/>
    <property type="molecule type" value="Genomic_DNA"/>
</dbReference>
<reference evidence="3" key="1">
    <citation type="submission" date="2016-06" db="UniProtKB">
        <authorList>
            <consortium name="WormBaseParasite"/>
        </authorList>
    </citation>
    <scope>IDENTIFICATION</scope>
</reference>